<dbReference type="AlphaFoldDB" id="A0A395I0M8"/>
<dbReference type="Gene3D" id="2.40.110.10">
    <property type="entry name" value="Butyryl-CoA Dehydrogenase, subunit A, domain 2"/>
    <property type="match status" value="1"/>
</dbReference>
<dbReference type="InterPro" id="IPR036250">
    <property type="entry name" value="AcylCo_DH-like_C"/>
</dbReference>
<keyword evidence="2" id="KW-1185">Reference proteome</keyword>
<dbReference type="SUPFAM" id="SSF56645">
    <property type="entry name" value="Acyl-CoA dehydrogenase NM domain-like"/>
    <property type="match status" value="1"/>
</dbReference>
<dbReference type="RefSeq" id="XP_025552429.1">
    <property type="nucleotide sequence ID" value="XM_025698286.1"/>
</dbReference>
<evidence type="ECO:0008006" key="3">
    <source>
        <dbReference type="Google" id="ProtNLM"/>
    </source>
</evidence>
<name>A0A395I0M8_ASPHC</name>
<dbReference type="GO" id="GO:0033540">
    <property type="term" value="P:fatty acid beta-oxidation using acyl-CoA oxidase"/>
    <property type="evidence" value="ECO:0007669"/>
    <property type="project" value="TreeGrafter"/>
</dbReference>
<dbReference type="Gene3D" id="1.20.140.10">
    <property type="entry name" value="Butyryl-CoA Dehydrogenase, subunit A, domain 3"/>
    <property type="match status" value="1"/>
</dbReference>
<dbReference type="STRING" id="1450537.A0A395I0M8"/>
<reference evidence="1 2" key="1">
    <citation type="submission" date="2018-02" db="EMBL/GenBank/DDBJ databases">
        <title>The genomes of Aspergillus section Nigri reveals drivers in fungal speciation.</title>
        <authorList>
            <consortium name="DOE Joint Genome Institute"/>
            <person name="Vesth T.C."/>
            <person name="Nybo J."/>
            <person name="Theobald S."/>
            <person name="Brandl J."/>
            <person name="Frisvad J.C."/>
            <person name="Nielsen K.F."/>
            <person name="Lyhne E.K."/>
            <person name="Kogle M.E."/>
            <person name="Kuo A."/>
            <person name="Riley R."/>
            <person name="Clum A."/>
            <person name="Nolan M."/>
            <person name="Lipzen A."/>
            <person name="Salamov A."/>
            <person name="Henrissat B."/>
            <person name="Wiebenga A."/>
            <person name="De vries R.P."/>
            <person name="Grigoriev I.V."/>
            <person name="Mortensen U.H."/>
            <person name="Andersen M.R."/>
            <person name="Baker S.E."/>
        </authorList>
    </citation>
    <scope>NUCLEOTIDE SEQUENCE [LARGE SCALE GENOMIC DNA]</scope>
    <source>
        <strain evidence="1 2">CBS 101889</strain>
    </source>
</reference>
<dbReference type="Proteomes" id="UP000248961">
    <property type="component" value="Unassembled WGS sequence"/>
</dbReference>
<dbReference type="GO" id="GO:0055088">
    <property type="term" value="P:lipid homeostasis"/>
    <property type="evidence" value="ECO:0007669"/>
    <property type="project" value="TreeGrafter"/>
</dbReference>
<dbReference type="VEuPathDB" id="FungiDB:BO97DRAFT_442692"/>
<dbReference type="OrthoDB" id="538336at2759"/>
<protein>
    <recommendedName>
        <fullName evidence="3">Acyl-CoA oxidase</fullName>
    </recommendedName>
</protein>
<dbReference type="InterPro" id="IPR009100">
    <property type="entry name" value="AcylCoA_DH/oxidase_NM_dom_sf"/>
</dbReference>
<dbReference type="GO" id="GO:0003997">
    <property type="term" value="F:acyl-CoA oxidase activity"/>
    <property type="evidence" value="ECO:0007669"/>
    <property type="project" value="InterPro"/>
</dbReference>
<dbReference type="GO" id="GO:0005777">
    <property type="term" value="C:peroxisome"/>
    <property type="evidence" value="ECO:0007669"/>
    <property type="project" value="InterPro"/>
</dbReference>
<dbReference type="EMBL" id="KZ824280">
    <property type="protein sequence ID" value="RAL13275.1"/>
    <property type="molecule type" value="Genomic_DNA"/>
</dbReference>
<dbReference type="PANTHER" id="PTHR10909:SF382">
    <property type="entry name" value="ACYL-COENZYME A OXIDASE"/>
    <property type="match status" value="1"/>
</dbReference>
<proteinExistence type="predicted"/>
<evidence type="ECO:0000313" key="2">
    <source>
        <dbReference type="Proteomes" id="UP000248961"/>
    </source>
</evidence>
<organism evidence="1 2">
    <name type="scientific">Aspergillus homomorphus (strain CBS 101889)</name>
    <dbReference type="NCBI Taxonomy" id="1450537"/>
    <lineage>
        <taxon>Eukaryota</taxon>
        <taxon>Fungi</taxon>
        <taxon>Dikarya</taxon>
        <taxon>Ascomycota</taxon>
        <taxon>Pezizomycotina</taxon>
        <taxon>Eurotiomycetes</taxon>
        <taxon>Eurotiomycetidae</taxon>
        <taxon>Eurotiales</taxon>
        <taxon>Aspergillaceae</taxon>
        <taxon>Aspergillus</taxon>
        <taxon>Aspergillus subgen. Circumdati</taxon>
    </lineage>
</organism>
<dbReference type="GO" id="GO:0005504">
    <property type="term" value="F:fatty acid binding"/>
    <property type="evidence" value="ECO:0007669"/>
    <property type="project" value="TreeGrafter"/>
</dbReference>
<evidence type="ECO:0000313" key="1">
    <source>
        <dbReference type="EMBL" id="RAL13275.1"/>
    </source>
</evidence>
<dbReference type="PANTHER" id="PTHR10909">
    <property type="entry name" value="ELECTRON TRANSPORT OXIDOREDUCTASE"/>
    <property type="match status" value="1"/>
</dbReference>
<dbReference type="InterPro" id="IPR012258">
    <property type="entry name" value="Acyl-CoA_oxidase"/>
</dbReference>
<sequence length="479" mass="52053">MDGIIIRDPVAHINITIQYNLVVGTVASGAFLLNEVGHGCDARNLETTASWQPDGKFTLNTPNGNAAKFMPPSMPIAGTPRVALVMARLLVEGEDRGIRPFVVPINDGYRMCQGVKLLSAIGCGDMFDHSLTTFDNVRLEASAMPGDLAKPDDLRLAFLAVIGRLRIGALALSLWIIPFLKTAAFIAGKYSQQRTVQEGVHGERVPFLTFRNQQLPIARALAKIAVMEPFVEWAASQQNNSSLSIMSRHALSVVLKATFIANAQESLGALLERTGAQGMFPENQISNEESLVRCTSTAEGELLVLCIRHATEILLGPSRVPKAENPPSLLAEHEGGINAGLQELLKTFEGHRSAGYNKYILPQCRPMILAIGQRMAFELAPKRGVDRDLLAMYEAEAVRSDSSWYVERLGLSRAAQYEMESTACDAVMSQLNRHLDGLGIEPYCTAPMLPAAKWDDFVSVAQAFTGKADGSGSVFQSKL</sequence>
<dbReference type="SUPFAM" id="SSF47203">
    <property type="entry name" value="Acyl-CoA dehydrogenase C-terminal domain-like"/>
    <property type="match status" value="1"/>
</dbReference>
<dbReference type="GeneID" id="37202575"/>
<gene>
    <name evidence="1" type="ORF">BO97DRAFT_442692</name>
</gene>
<dbReference type="InterPro" id="IPR046373">
    <property type="entry name" value="Acyl-CoA_Oxase/DH_mid-dom_sf"/>
</dbReference>
<accession>A0A395I0M8</accession>
<dbReference type="GO" id="GO:0071949">
    <property type="term" value="F:FAD binding"/>
    <property type="evidence" value="ECO:0007669"/>
    <property type="project" value="InterPro"/>
</dbReference>